<evidence type="ECO:0000313" key="1">
    <source>
        <dbReference type="EMBL" id="MEI4281393.1"/>
    </source>
</evidence>
<dbReference type="EMBL" id="JBAPLV010000049">
    <property type="protein sequence ID" value="MEI4281393.1"/>
    <property type="molecule type" value="Genomic_DNA"/>
</dbReference>
<organism evidence="1 2">
    <name type="scientific">Klenkia terrae</name>
    <dbReference type="NCBI Taxonomy" id="1052259"/>
    <lineage>
        <taxon>Bacteria</taxon>
        <taxon>Bacillati</taxon>
        <taxon>Actinomycetota</taxon>
        <taxon>Actinomycetes</taxon>
        <taxon>Geodermatophilales</taxon>
        <taxon>Geodermatophilaceae</taxon>
        <taxon>Klenkia</taxon>
    </lineage>
</organism>
<name>A0ABU8ECN3_9ACTN</name>
<gene>
    <name evidence="1" type="ORF">UXQ13_23165</name>
</gene>
<keyword evidence="2" id="KW-1185">Reference proteome</keyword>
<sequence>MTTPQETAWLDQEDTDRSQLIRIHRWTVQYVGRGEEADEPPFGYTVGLFGLGHPELVVVGVGPEDAYAMLQRVADLVVDGRDLIPGELVVFPDRPDGLVVEHLPNPAEILFAANRHYRRPDEFSVPAYQLAWAHQDGTHPWDPAYPCDPADCQPRPGTWRA</sequence>
<dbReference type="RefSeq" id="WP_225232550.1">
    <property type="nucleotide sequence ID" value="NZ_JBAPLV010000049.1"/>
</dbReference>
<evidence type="ECO:0000313" key="2">
    <source>
        <dbReference type="Proteomes" id="UP001373496"/>
    </source>
</evidence>
<dbReference type="Proteomes" id="UP001373496">
    <property type="component" value="Unassembled WGS sequence"/>
</dbReference>
<protein>
    <submittedName>
        <fullName evidence="1">DUF4262 domain-containing protein</fullName>
    </submittedName>
</protein>
<proteinExistence type="predicted"/>
<reference evidence="1 2" key="1">
    <citation type="submission" date="2024-03" db="EMBL/GenBank/DDBJ databases">
        <title>Draft genome sequence of Klenkia terrae.</title>
        <authorList>
            <person name="Duangmal K."/>
            <person name="Chantavorakit T."/>
        </authorList>
    </citation>
    <scope>NUCLEOTIDE SEQUENCE [LARGE SCALE GENOMIC DNA]</scope>
    <source>
        <strain evidence="1 2">JCM 17786</strain>
    </source>
</reference>
<accession>A0ABU8ECN3</accession>
<dbReference type="InterPro" id="IPR025358">
    <property type="entry name" value="DUF4262"/>
</dbReference>
<dbReference type="Pfam" id="PF14081">
    <property type="entry name" value="DUF4262"/>
    <property type="match status" value="1"/>
</dbReference>
<comment type="caution">
    <text evidence="1">The sequence shown here is derived from an EMBL/GenBank/DDBJ whole genome shotgun (WGS) entry which is preliminary data.</text>
</comment>